<dbReference type="EMBL" id="PUJW01000035">
    <property type="protein sequence ID" value="NHB94376.1"/>
    <property type="molecule type" value="Genomic_DNA"/>
</dbReference>
<keyword evidence="2" id="KW-1185">Reference proteome</keyword>
<dbReference type="InterPro" id="IPR012334">
    <property type="entry name" value="Pectin_lyas_fold"/>
</dbReference>
<evidence type="ECO:0000313" key="1">
    <source>
        <dbReference type="EMBL" id="NHB94376.1"/>
    </source>
</evidence>
<reference evidence="1 2" key="1">
    <citation type="submission" date="2018-02" db="EMBL/GenBank/DDBJ databases">
        <authorList>
            <person name="Machado R.A."/>
        </authorList>
    </citation>
    <scope>NUCLEOTIDE SEQUENCE [LARGE SCALE GENOMIC DNA]</scope>
    <source>
        <strain evidence="1 2">DSM 19724</strain>
    </source>
</reference>
<dbReference type="Proteomes" id="UP000591844">
    <property type="component" value="Unassembled WGS sequence"/>
</dbReference>
<accession>A0A7X5QHC4</accession>
<dbReference type="SUPFAM" id="SSF51126">
    <property type="entry name" value="Pectin lyase-like"/>
    <property type="match status" value="1"/>
</dbReference>
<organism evidence="1 2">
    <name type="scientific">Photorhabdus cinerea</name>
    <dbReference type="NCBI Taxonomy" id="471575"/>
    <lineage>
        <taxon>Bacteria</taxon>
        <taxon>Pseudomonadati</taxon>
        <taxon>Pseudomonadota</taxon>
        <taxon>Gammaproteobacteria</taxon>
        <taxon>Enterobacterales</taxon>
        <taxon>Morganellaceae</taxon>
        <taxon>Photorhabdus</taxon>
    </lineage>
</organism>
<comment type="caution">
    <text evidence="1">The sequence shown here is derived from an EMBL/GenBank/DDBJ whole genome shotgun (WGS) entry which is preliminary data.</text>
</comment>
<dbReference type="Gene3D" id="2.160.20.10">
    <property type="entry name" value="Single-stranded right-handed beta-helix, Pectin lyase-like"/>
    <property type="match status" value="1"/>
</dbReference>
<dbReference type="InterPro" id="IPR011050">
    <property type="entry name" value="Pectin_lyase_fold/virulence"/>
</dbReference>
<protein>
    <submittedName>
        <fullName evidence="1">Uncharacterized protein</fullName>
    </submittedName>
</protein>
<sequence length="114" mass="12191">MPPHCGLKSIGYSSSYRNIVIIYSICGDFSVVSPFSAVQHGTPQVNIQTPSATGVSHNAYRQFDVDKHGVILNNSQKETDNSAASMPVGQEAVTLYSSCTYAPGDAFTCRRAAT</sequence>
<proteinExistence type="predicted"/>
<dbReference type="AlphaFoldDB" id="A0A7X5QHC4"/>
<name>A0A7X5QHC4_9GAMM</name>
<evidence type="ECO:0000313" key="2">
    <source>
        <dbReference type="Proteomes" id="UP000591844"/>
    </source>
</evidence>
<gene>
    <name evidence="1" type="ORF">C5469_20430</name>
</gene>